<evidence type="ECO:0000256" key="7">
    <source>
        <dbReference type="ARBA" id="ARBA00023004"/>
    </source>
</evidence>
<evidence type="ECO:0000256" key="2">
    <source>
        <dbReference type="ARBA" id="ARBA00004370"/>
    </source>
</evidence>
<evidence type="ECO:0000256" key="1">
    <source>
        <dbReference type="ARBA" id="ARBA00001971"/>
    </source>
</evidence>
<evidence type="ECO:0000256" key="6">
    <source>
        <dbReference type="ARBA" id="ARBA00023002"/>
    </source>
</evidence>
<dbReference type="PRINTS" id="PR00385">
    <property type="entry name" value="P450"/>
</dbReference>
<comment type="cofactor">
    <cofactor evidence="1 10">
        <name>heme</name>
        <dbReference type="ChEBI" id="CHEBI:30413"/>
    </cofactor>
</comment>
<evidence type="ECO:0000256" key="11">
    <source>
        <dbReference type="RuleBase" id="RU000461"/>
    </source>
</evidence>
<keyword evidence="8 11" id="KW-0503">Monooxygenase</keyword>
<feature type="transmembrane region" description="Helical" evidence="12">
    <location>
        <begin position="13"/>
        <end position="32"/>
    </location>
</feature>
<dbReference type="Gene3D" id="1.10.630.10">
    <property type="entry name" value="Cytochrome P450"/>
    <property type="match status" value="1"/>
</dbReference>
<evidence type="ECO:0000256" key="3">
    <source>
        <dbReference type="ARBA" id="ARBA00010617"/>
    </source>
</evidence>
<dbReference type="GO" id="GO:0004497">
    <property type="term" value="F:monooxygenase activity"/>
    <property type="evidence" value="ECO:0007669"/>
    <property type="project" value="UniProtKB-KW"/>
</dbReference>
<dbReference type="PANTHER" id="PTHR47943:SF2">
    <property type="entry name" value="CYTOCHROME P450"/>
    <property type="match status" value="1"/>
</dbReference>
<keyword evidence="6 11" id="KW-0560">Oxidoreductase</keyword>
<evidence type="ECO:0000256" key="4">
    <source>
        <dbReference type="ARBA" id="ARBA00022617"/>
    </source>
</evidence>
<sequence length="511" mass="58033">MSPGEQEAPSLKAMAWIIFLVIALVCYLLHALKLRSIDKNKKLPPGPRGLPILGHLHLLGDLPHRNLQKLAQKYGHIMYLRLGSVPTIVVSSPQAAELFLKTHDLNFASRPSLEAAKYISYGRKSIAFSEYGSYWRDMRKMCTLELLSNCKINSFKLMREEELGLLVKSFRDAARDQSVVDVSESISSLSANIICKMVFGKKFTGKEFDEKGFKAVIEETFQLVAAPNLGDYFPFLAAIDLQGLTKRLKAVSKIFDAFLERTIEEHIQQEDIQEDKTKDFVDVMLSFMGSEHSDYRLERTHIKALILDMLTAGVDTTATTVEWALSELIRHPRVMAKLQQELEQAVGMERKVEEADLGSLPYLDMVIKEIFRLHPPGALLLPHESRDDCQVDKFFIPKKSRIMVNVWAIGRDPNGWCDADKFWPERFLESSIDMRGQHFQLIPFGSGRRGCPGMQLGLSMVRLILAQIVHCFDWKLPNDMLPSELDMSEKCGLSTPRAQHLLAVPTYRLHD</sequence>
<dbReference type="AlphaFoldDB" id="A0A3G5ANJ0"/>
<dbReference type="GO" id="GO:0016705">
    <property type="term" value="F:oxidoreductase activity, acting on paired donors, with incorporation or reduction of molecular oxygen"/>
    <property type="evidence" value="ECO:0007669"/>
    <property type="project" value="InterPro"/>
</dbReference>
<feature type="binding site" description="axial binding residue" evidence="10">
    <location>
        <position position="451"/>
    </location>
    <ligand>
        <name>heme</name>
        <dbReference type="ChEBI" id="CHEBI:30413"/>
    </ligand>
    <ligandPart>
        <name>Fe</name>
        <dbReference type="ChEBI" id="CHEBI:18248"/>
    </ligandPart>
</feature>
<keyword evidence="5 10" id="KW-0479">Metal-binding</keyword>
<keyword evidence="7 10" id="KW-0408">Iron</keyword>
<comment type="subcellular location">
    <subcellularLocation>
        <location evidence="2">Membrane</location>
    </subcellularLocation>
</comment>
<evidence type="ECO:0000256" key="12">
    <source>
        <dbReference type="SAM" id="Phobius"/>
    </source>
</evidence>
<dbReference type="GO" id="GO:0016020">
    <property type="term" value="C:membrane"/>
    <property type="evidence" value="ECO:0007669"/>
    <property type="project" value="UniProtKB-SubCell"/>
</dbReference>
<comment type="similarity">
    <text evidence="3 11">Belongs to the cytochrome P450 family.</text>
</comment>
<dbReference type="GO" id="GO:0005506">
    <property type="term" value="F:iron ion binding"/>
    <property type="evidence" value="ECO:0007669"/>
    <property type="project" value="InterPro"/>
</dbReference>
<evidence type="ECO:0000256" key="10">
    <source>
        <dbReference type="PIRSR" id="PIRSR602401-1"/>
    </source>
</evidence>
<dbReference type="InterPro" id="IPR036396">
    <property type="entry name" value="Cyt_P450_sf"/>
</dbReference>
<dbReference type="PANTHER" id="PTHR47943">
    <property type="entry name" value="CYTOCHROME P450 93A3-LIKE"/>
    <property type="match status" value="1"/>
</dbReference>
<dbReference type="PRINTS" id="PR00463">
    <property type="entry name" value="EP450I"/>
</dbReference>
<dbReference type="Pfam" id="PF00067">
    <property type="entry name" value="p450"/>
    <property type="match status" value="1"/>
</dbReference>
<dbReference type="GO" id="GO:0020037">
    <property type="term" value="F:heme binding"/>
    <property type="evidence" value="ECO:0007669"/>
    <property type="project" value="InterPro"/>
</dbReference>
<dbReference type="EMBL" id="MG934264">
    <property type="protein sequence ID" value="AYV88900.1"/>
    <property type="molecule type" value="mRNA"/>
</dbReference>
<evidence type="ECO:0000256" key="9">
    <source>
        <dbReference type="ARBA" id="ARBA00023136"/>
    </source>
</evidence>
<proteinExistence type="evidence at transcript level"/>
<evidence type="ECO:0000313" key="13">
    <source>
        <dbReference type="EMBL" id="AYV88900.1"/>
    </source>
</evidence>
<dbReference type="InterPro" id="IPR002401">
    <property type="entry name" value="Cyt_P450_E_grp-I"/>
</dbReference>
<name>A0A3G5ANJ0_9FABA</name>
<keyword evidence="12" id="KW-1133">Transmembrane helix</keyword>
<accession>A0A3G5ANJ0</accession>
<keyword evidence="12" id="KW-0812">Transmembrane</keyword>
<dbReference type="PROSITE" id="PS00086">
    <property type="entry name" value="CYTOCHROME_P450"/>
    <property type="match status" value="1"/>
</dbReference>
<keyword evidence="9 12" id="KW-0472">Membrane</keyword>
<evidence type="ECO:0000256" key="8">
    <source>
        <dbReference type="ARBA" id="ARBA00023033"/>
    </source>
</evidence>
<protein>
    <submittedName>
        <fullName evidence="13">Cytochrome P450 oxidase CYP736A220</fullName>
    </submittedName>
</protein>
<keyword evidence="4 10" id="KW-0349">Heme</keyword>
<dbReference type="FunFam" id="1.10.630.10:FF:000011">
    <property type="entry name" value="Cytochrome P450 83B1"/>
    <property type="match status" value="1"/>
</dbReference>
<reference evidence="13" key="1">
    <citation type="submission" date="2018-02" db="EMBL/GenBank/DDBJ databases">
        <title>Computaional analysis to select cytochrom P450 genes involving in onjisaponin biosynthesis of Polygala tenuifolia.</title>
        <authorList>
            <person name="Kim O.T."/>
            <person name="Jin M.L."/>
        </authorList>
    </citation>
    <scope>NUCLEOTIDE SEQUENCE</scope>
</reference>
<organism evidence="13">
    <name type="scientific">Polygala tenuifolia</name>
    <dbReference type="NCBI Taxonomy" id="355332"/>
    <lineage>
        <taxon>Eukaryota</taxon>
        <taxon>Viridiplantae</taxon>
        <taxon>Streptophyta</taxon>
        <taxon>Embryophyta</taxon>
        <taxon>Tracheophyta</taxon>
        <taxon>Spermatophyta</taxon>
        <taxon>Magnoliopsida</taxon>
        <taxon>eudicotyledons</taxon>
        <taxon>Gunneridae</taxon>
        <taxon>Pentapetalae</taxon>
        <taxon>rosids</taxon>
        <taxon>fabids</taxon>
        <taxon>Fabales</taxon>
        <taxon>Polygalaceae</taxon>
        <taxon>Polygala</taxon>
    </lineage>
</organism>
<dbReference type="InterPro" id="IPR001128">
    <property type="entry name" value="Cyt_P450"/>
</dbReference>
<dbReference type="InterPro" id="IPR017972">
    <property type="entry name" value="Cyt_P450_CS"/>
</dbReference>
<dbReference type="CDD" id="cd11072">
    <property type="entry name" value="CYP71-like"/>
    <property type="match status" value="1"/>
</dbReference>
<dbReference type="SUPFAM" id="SSF48264">
    <property type="entry name" value="Cytochrome P450"/>
    <property type="match status" value="1"/>
</dbReference>
<evidence type="ECO:0000256" key="5">
    <source>
        <dbReference type="ARBA" id="ARBA00022723"/>
    </source>
</evidence>